<dbReference type="EMBL" id="KB292092">
    <property type="protein sequence ID" value="ELU18146.1"/>
    <property type="molecule type" value="Genomic_DNA"/>
</dbReference>
<evidence type="ECO:0000313" key="3">
    <source>
        <dbReference type="Proteomes" id="UP000014760"/>
    </source>
</evidence>
<sequence>MVWEYDLEGDALNGIVWELRHESNPPSEILRVDAQGQVTPQGNFPGASFTAPATLILNPMRMEDTGEITCTIYLKSQTVNDQVSTNIVAVDGESLRRELITFTYFWVVPCLNSDLKYVSINLTDDSHFTKDNKIWSIKYHVQISFDVLVESDSGAPMEVNAFQKCGEGQENQIGPECTKGSGNCTFETSAGCDGFTEGLVTIRATVKHPAFDEAKEATWSYNVEGFYISPVLGNLITYPTSNGSE</sequence>
<evidence type="ECO:0000313" key="2">
    <source>
        <dbReference type="EnsemblMetazoa" id="CapteP218670"/>
    </source>
</evidence>
<name>R7VLD0_CAPTE</name>
<dbReference type="AlphaFoldDB" id="R7VLD0"/>
<organism evidence="1">
    <name type="scientific">Capitella teleta</name>
    <name type="common">Polychaete worm</name>
    <dbReference type="NCBI Taxonomy" id="283909"/>
    <lineage>
        <taxon>Eukaryota</taxon>
        <taxon>Metazoa</taxon>
        <taxon>Spiralia</taxon>
        <taxon>Lophotrochozoa</taxon>
        <taxon>Annelida</taxon>
        <taxon>Polychaeta</taxon>
        <taxon>Sedentaria</taxon>
        <taxon>Scolecida</taxon>
        <taxon>Capitellidae</taxon>
        <taxon>Capitella</taxon>
    </lineage>
</organism>
<reference evidence="3" key="1">
    <citation type="submission" date="2012-12" db="EMBL/GenBank/DDBJ databases">
        <authorList>
            <person name="Hellsten U."/>
            <person name="Grimwood J."/>
            <person name="Chapman J.A."/>
            <person name="Shapiro H."/>
            <person name="Aerts A."/>
            <person name="Otillar R.P."/>
            <person name="Terry A.Y."/>
            <person name="Boore J.L."/>
            <person name="Simakov O."/>
            <person name="Marletaz F."/>
            <person name="Cho S.-J."/>
            <person name="Edsinger-Gonzales E."/>
            <person name="Havlak P."/>
            <person name="Kuo D.-H."/>
            <person name="Larsson T."/>
            <person name="Lv J."/>
            <person name="Arendt D."/>
            <person name="Savage R."/>
            <person name="Osoegawa K."/>
            <person name="de Jong P."/>
            <person name="Lindberg D.R."/>
            <person name="Seaver E.C."/>
            <person name="Weisblat D.A."/>
            <person name="Putnam N.H."/>
            <person name="Grigoriev I.V."/>
            <person name="Rokhsar D.S."/>
        </authorList>
    </citation>
    <scope>NUCLEOTIDE SEQUENCE</scope>
    <source>
        <strain evidence="3">I ESC-2004</strain>
    </source>
</reference>
<reference evidence="1 3" key="2">
    <citation type="journal article" date="2013" name="Nature">
        <title>Insights into bilaterian evolution from three spiralian genomes.</title>
        <authorList>
            <person name="Simakov O."/>
            <person name="Marletaz F."/>
            <person name="Cho S.J."/>
            <person name="Edsinger-Gonzales E."/>
            <person name="Havlak P."/>
            <person name="Hellsten U."/>
            <person name="Kuo D.H."/>
            <person name="Larsson T."/>
            <person name="Lv J."/>
            <person name="Arendt D."/>
            <person name="Savage R."/>
            <person name="Osoegawa K."/>
            <person name="de Jong P."/>
            <person name="Grimwood J."/>
            <person name="Chapman J.A."/>
            <person name="Shapiro H."/>
            <person name="Aerts A."/>
            <person name="Otillar R.P."/>
            <person name="Terry A.Y."/>
            <person name="Boore J.L."/>
            <person name="Grigoriev I.V."/>
            <person name="Lindberg D.R."/>
            <person name="Seaver E.C."/>
            <person name="Weisblat D.A."/>
            <person name="Putnam N.H."/>
            <person name="Rokhsar D.S."/>
        </authorList>
    </citation>
    <scope>NUCLEOTIDE SEQUENCE</scope>
    <source>
        <strain evidence="1 3">I ESC-2004</strain>
    </source>
</reference>
<reference evidence="2" key="3">
    <citation type="submission" date="2015-06" db="UniProtKB">
        <authorList>
            <consortium name="EnsemblMetazoa"/>
        </authorList>
    </citation>
    <scope>IDENTIFICATION</scope>
</reference>
<dbReference type="HOGENOM" id="CLU_1103677_0_0_1"/>
<protein>
    <submittedName>
        <fullName evidence="1 2">Uncharacterized protein</fullName>
    </submittedName>
</protein>
<dbReference type="EnsemblMetazoa" id="CapteT218670">
    <property type="protein sequence ID" value="CapteP218670"/>
    <property type="gene ID" value="CapteG218670"/>
</dbReference>
<evidence type="ECO:0000313" key="1">
    <source>
        <dbReference type="EMBL" id="ELU18146.1"/>
    </source>
</evidence>
<dbReference type="EMBL" id="AMQN01003853">
    <property type="status" value="NOT_ANNOTATED_CDS"/>
    <property type="molecule type" value="Genomic_DNA"/>
</dbReference>
<gene>
    <name evidence="1" type="ORF">CAPTEDRAFT_218670</name>
</gene>
<proteinExistence type="predicted"/>
<keyword evidence="3" id="KW-1185">Reference proteome</keyword>
<accession>R7VLD0</accession>
<dbReference type="Proteomes" id="UP000014760">
    <property type="component" value="Unassembled WGS sequence"/>
</dbReference>